<keyword evidence="7" id="KW-0732">Signal</keyword>
<dbReference type="Gene3D" id="3.20.20.80">
    <property type="entry name" value="Glycosidases"/>
    <property type="match status" value="1"/>
</dbReference>
<dbReference type="GO" id="GO:0005975">
    <property type="term" value="P:carbohydrate metabolic process"/>
    <property type="evidence" value="ECO:0007669"/>
    <property type="project" value="InterPro"/>
</dbReference>
<comment type="caution">
    <text evidence="8">The sequence shown here is derived from an EMBL/GenBank/DDBJ whole genome shotgun (WGS) entry which is preliminary data.</text>
</comment>
<organism evidence="8 9">
    <name type="scientific">Acanthoscelides obtectus</name>
    <name type="common">Bean weevil</name>
    <name type="synonym">Bruchus obtectus</name>
    <dbReference type="NCBI Taxonomy" id="200917"/>
    <lineage>
        <taxon>Eukaryota</taxon>
        <taxon>Metazoa</taxon>
        <taxon>Ecdysozoa</taxon>
        <taxon>Arthropoda</taxon>
        <taxon>Hexapoda</taxon>
        <taxon>Insecta</taxon>
        <taxon>Pterygota</taxon>
        <taxon>Neoptera</taxon>
        <taxon>Endopterygota</taxon>
        <taxon>Coleoptera</taxon>
        <taxon>Polyphaga</taxon>
        <taxon>Cucujiformia</taxon>
        <taxon>Chrysomeloidea</taxon>
        <taxon>Chrysomelidae</taxon>
        <taxon>Bruchinae</taxon>
        <taxon>Bruchini</taxon>
        <taxon>Acanthoscelides</taxon>
    </lineage>
</organism>
<dbReference type="GO" id="GO:0008422">
    <property type="term" value="F:beta-glucosidase activity"/>
    <property type="evidence" value="ECO:0007669"/>
    <property type="project" value="TreeGrafter"/>
</dbReference>
<proteinExistence type="inferred from homology"/>
<dbReference type="SUPFAM" id="SSF51445">
    <property type="entry name" value="(Trans)glycosidases"/>
    <property type="match status" value="1"/>
</dbReference>
<keyword evidence="9" id="KW-1185">Reference proteome</keyword>
<evidence type="ECO:0000256" key="5">
    <source>
        <dbReference type="ARBA" id="ARBA00023295"/>
    </source>
</evidence>
<dbReference type="InterPro" id="IPR001360">
    <property type="entry name" value="Glyco_hydro_1"/>
</dbReference>
<dbReference type="OrthoDB" id="65569at2759"/>
<dbReference type="PROSITE" id="PS00653">
    <property type="entry name" value="GLYCOSYL_HYDROL_F1_2"/>
    <property type="match status" value="1"/>
</dbReference>
<dbReference type="EMBL" id="CAKOFQ010006868">
    <property type="protein sequence ID" value="CAH1977974.1"/>
    <property type="molecule type" value="Genomic_DNA"/>
</dbReference>
<dbReference type="PANTHER" id="PTHR10353:SF36">
    <property type="entry name" value="LP05116P"/>
    <property type="match status" value="1"/>
</dbReference>
<evidence type="ECO:0000256" key="3">
    <source>
        <dbReference type="ARBA" id="ARBA00022801"/>
    </source>
</evidence>
<protein>
    <recommendedName>
        <fullName evidence="10">Myrosinase 1-like</fullName>
    </recommendedName>
</protein>
<dbReference type="InterPro" id="IPR017853">
    <property type="entry name" value="GH"/>
</dbReference>
<dbReference type="Proteomes" id="UP001152888">
    <property type="component" value="Unassembled WGS sequence"/>
</dbReference>
<evidence type="ECO:0000256" key="6">
    <source>
        <dbReference type="RuleBase" id="RU003690"/>
    </source>
</evidence>
<accession>A0A9P0KNL7</accession>
<evidence type="ECO:0000256" key="2">
    <source>
        <dbReference type="ARBA" id="ARBA00011738"/>
    </source>
</evidence>
<evidence type="ECO:0000256" key="7">
    <source>
        <dbReference type="SAM" id="SignalP"/>
    </source>
</evidence>
<dbReference type="PANTHER" id="PTHR10353">
    <property type="entry name" value="GLYCOSYL HYDROLASE"/>
    <property type="match status" value="1"/>
</dbReference>
<comment type="subunit">
    <text evidence="2">Homodimer.</text>
</comment>
<dbReference type="AlphaFoldDB" id="A0A9P0KNL7"/>
<evidence type="ECO:0000313" key="8">
    <source>
        <dbReference type="EMBL" id="CAH1977974.1"/>
    </source>
</evidence>
<comment type="similarity">
    <text evidence="1 6">Belongs to the glycosyl hydrolase 1 family.</text>
</comment>
<keyword evidence="5" id="KW-0326">Glycosidase</keyword>
<dbReference type="InterPro" id="IPR033132">
    <property type="entry name" value="GH_1_N_CS"/>
</dbReference>
<feature type="signal peptide" evidence="7">
    <location>
        <begin position="1"/>
        <end position="20"/>
    </location>
</feature>
<feature type="chain" id="PRO_5040355687" description="Myrosinase 1-like" evidence="7">
    <location>
        <begin position="21"/>
        <end position="490"/>
    </location>
</feature>
<evidence type="ECO:0000313" key="9">
    <source>
        <dbReference type="Proteomes" id="UP001152888"/>
    </source>
</evidence>
<sequence length="490" mass="56907">MTISSLGLFVISVLIAEGQGTPKRFPDDFKFGVATSSYQIEGGWNDDGKSESIWDRYVHENPGRIYNKSNADIACDSYHKSDEDVEMIKTLGVDYYRFSLSWPRILPYGTTDYVNQKGVEYYRNLIKNLKKNNIEPMVTLFHWDLPQTLQDRGGFLNEKIVEWFRDYARLCFQLFGDDVKTWITFNEPKQTCMMGYGLAIFPPRVSGHGILEYKCTYYLLKAHAESWHVYNEEFRQRQKGRISIVVDFSWWEPMVANNTMFIAAAESGIQFMSGIYANAIYLGDWPEIVKQRVNERSRKEGKTVSRLPAFTEEEIARIRGTYDFFGVNFYTSVLAVPNPIPLPSGILNDRGCLSFQSPKWEGAGSIWLKVTPWGLKKLLKYLKETYNNPEIIITENGYSDTGELEDDKRISYIKQHLEVILEAREEFGVNVTAYTAWSLMDNFEWIIGYRDRFGLYHVDFTDPERKRTIKKSALYYRDVIKSRCVDGKCE</sequence>
<dbReference type="PRINTS" id="PR00131">
    <property type="entry name" value="GLHYDRLASE1"/>
</dbReference>
<evidence type="ECO:0008006" key="10">
    <source>
        <dbReference type="Google" id="ProtNLM"/>
    </source>
</evidence>
<keyword evidence="3" id="KW-0378">Hydrolase</keyword>
<evidence type="ECO:0000256" key="4">
    <source>
        <dbReference type="ARBA" id="ARBA00023180"/>
    </source>
</evidence>
<keyword evidence="4" id="KW-0325">Glycoprotein</keyword>
<name>A0A9P0KNL7_ACAOB</name>
<dbReference type="Pfam" id="PF00232">
    <property type="entry name" value="Glyco_hydro_1"/>
    <property type="match status" value="1"/>
</dbReference>
<reference evidence="8" key="1">
    <citation type="submission" date="2022-03" db="EMBL/GenBank/DDBJ databases">
        <authorList>
            <person name="Sayadi A."/>
        </authorList>
    </citation>
    <scope>NUCLEOTIDE SEQUENCE</scope>
</reference>
<dbReference type="FunFam" id="3.20.20.80:FF:000013">
    <property type="entry name" value="lactase-phlorizin hydrolase"/>
    <property type="match status" value="1"/>
</dbReference>
<gene>
    <name evidence="8" type="ORF">ACAOBT_LOCUS12995</name>
</gene>
<evidence type="ECO:0000256" key="1">
    <source>
        <dbReference type="ARBA" id="ARBA00010838"/>
    </source>
</evidence>